<dbReference type="NCBIfam" id="TIGR00730">
    <property type="entry name" value="Rossman fold protein, TIGR00730 family"/>
    <property type="match status" value="1"/>
</dbReference>
<dbReference type="GeneID" id="68118983"/>
<dbReference type="PANTHER" id="PTHR31223:SF70">
    <property type="entry name" value="LOG FAMILY PROTEIN YJL055W"/>
    <property type="match status" value="1"/>
</dbReference>
<reference evidence="1 2" key="1">
    <citation type="journal article" date="2019" name="Sci. Rep.">
        <title>Nanopore sequencing improves the draft genome of the human pathogenic amoeba Naegleria fowleri.</title>
        <authorList>
            <person name="Liechti N."/>
            <person name="Schurch N."/>
            <person name="Bruggmann R."/>
            <person name="Wittwer M."/>
        </authorList>
    </citation>
    <scope>NUCLEOTIDE SEQUENCE [LARGE SCALE GENOMIC DNA]</scope>
    <source>
        <strain evidence="1 2">ATCC 30894</strain>
    </source>
</reference>
<protein>
    <recommendedName>
        <fullName evidence="3">Cytokinin riboside 5'-monophosphate phosphoribohydrolase</fullName>
    </recommendedName>
</protein>
<keyword evidence="2" id="KW-1185">Reference proteome</keyword>
<dbReference type="GO" id="GO:0005829">
    <property type="term" value="C:cytosol"/>
    <property type="evidence" value="ECO:0007669"/>
    <property type="project" value="TreeGrafter"/>
</dbReference>
<dbReference type="GO" id="GO:0016799">
    <property type="term" value="F:hydrolase activity, hydrolyzing N-glycosyl compounds"/>
    <property type="evidence" value="ECO:0007669"/>
    <property type="project" value="TreeGrafter"/>
</dbReference>
<dbReference type="Gene3D" id="3.40.50.450">
    <property type="match status" value="1"/>
</dbReference>
<evidence type="ECO:0000313" key="1">
    <source>
        <dbReference type="EMBL" id="KAF0981907.1"/>
    </source>
</evidence>
<dbReference type="VEuPathDB" id="AmoebaDB:NF0040340"/>
<dbReference type="InterPro" id="IPR031100">
    <property type="entry name" value="LOG_fam"/>
</dbReference>
<dbReference type="SUPFAM" id="SSF102405">
    <property type="entry name" value="MCP/YpsA-like"/>
    <property type="match status" value="1"/>
</dbReference>
<accession>A0A6A5BXB5</accession>
<dbReference type="InterPro" id="IPR005269">
    <property type="entry name" value="LOG"/>
</dbReference>
<organism evidence="1 2">
    <name type="scientific">Naegleria fowleri</name>
    <name type="common">Brain eating amoeba</name>
    <dbReference type="NCBI Taxonomy" id="5763"/>
    <lineage>
        <taxon>Eukaryota</taxon>
        <taxon>Discoba</taxon>
        <taxon>Heterolobosea</taxon>
        <taxon>Tetramitia</taxon>
        <taxon>Eutetramitia</taxon>
        <taxon>Vahlkampfiidae</taxon>
        <taxon>Naegleria</taxon>
    </lineage>
</organism>
<dbReference type="AlphaFoldDB" id="A0A6A5BXB5"/>
<dbReference type="RefSeq" id="XP_044566620.1">
    <property type="nucleotide sequence ID" value="XM_044702213.1"/>
</dbReference>
<name>A0A6A5BXB5_NAEFO</name>
<dbReference type="GO" id="GO:0009691">
    <property type="term" value="P:cytokinin biosynthetic process"/>
    <property type="evidence" value="ECO:0007669"/>
    <property type="project" value="InterPro"/>
</dbReference>
<dbReference type="OrthoDB" id="414463at2759"/>
<sequence length="218" mass="24103">MSQQHTSQVVSSSSFPEQQQQPTRSVVVYCASSSKLDRKYFLAAEQVGKVCAENGFSVRYGGGNSGLMGTVASECMKHGGHVVGVIPKFMIDKQWNMEKHFISELIVTDSMHERKAKMVEDTDACIALPGGVGTFEELLEVITWKKLGIYCKPIVIVNIDGYYDPLIQLFKNAVQEQFMNPKHLDLFSVVTSGDDVIRAITTAPSWSSSNIDFVAELL</sequence>
<dbReference type="PANTHER" id="PTHR31223">
    <property type="entry name" value="LOG FAMILY PROTEIN YJL055W"/>
    <property type="match status" value="1"/>
</dbReference>
<comment type="caution">
    <text evidence="1">The sequence shown here is derived from an EMBL/GenBank/DDBJ whole genome shotgun (WGS) entry which is preliminary data.</text>
</comment>
<dbReference type="VEuPathDB" id="AmoebaDB:FDP41_011768"/>
<evidence type="ECO:0008006" key="3">
    <source>
        <dbReference type="Google" id="ProtNLM"/>
    </source>
</evidence>
<proteinExistence type="predicted"/>
<dbReference type="Pfam" id="PF03641">
    <property type="entry name" value="Lysine_decarbox"/>
    <property type="match status" value="1"/>
</dbReference>
<dbReference type="OMA" id="HQKPIGL"/>
<dbReference type="EMBL" id="VFQX01000012">
    <property type="protein sequence ID" value="KAF0981907.1"/>
    <property type="molecule type" value="Genomic_DNA"/>
</dbReference>
<gene>
    <name evidence="1" type="ORF">FDP41_011768</name>
</gene>
<evidence type="ECO:0000313" key="2">
    <source>
        <dbReference type="Proteomes" id="UP000444721"/>
    </source>
</evidence>
<dbReference type="Proteomes" id="UP000444721">
    <property type="component" value="Unassembled WGS sequence"/>
</dbReference>
<dbReference type="VEuPathDB" id="AmoebaDB:NfTy_021510"/>